<reference evidence="1" key="1">
    <citation type="journal article" date="2009" name="Plant Mol. Biol.">
        <title>Insights into corn genes derived from large-scale cDNA sequencing.</title>
        <authorList>
            <person name="Alexandrov N.N."/>
            <person name="Brover V.V."/>
            <person name="Freidin S."/>
            <person name="Troukhan M.E."/>
            <person name="Tatarinova T.V."/>
            <person name="Zhang H."/>
            <person name="Swaller T.J."/>
            <person name="Lu Y.P."/>
            <person name="Bouck J."/>
            <person name="Flavell R.B."/>
            <person name="Feldmann K.A."/>
        </authorList>
    </citation>
    <scope>NUCLEOTIDE SEQUENCE</scope>
</reference>
<name>B6SHU2_MAIZE</name>
<sequence length="47" mass="5667">MIYFTCRITIWDCPVLMKNCQEPDGESWPKISHVRWKSFLPISIWLP</sequence>
<protein>
    <submittedName>
        <fullName evidence="1">Uncharacterized protein</fullName>
    </submittedName>
</protein>
<accession>B6SHU2</accession>
<evidence type="ECO:0000313" key="1">
    <source>
        <dbReference type="EMBL" id="ACG24425.1"/>
    </source>
</evidence>
<dbReference type="EMBL" id="EU952307">
    <property type="protein sequence ID" value="ACG24425.1"/>
    <property type="molecule type" value="mRNA"/>
</dbReference>
<organism evidence="1">
    <name type="scientific">Zea mays</name>
    <name type="common">Maize</name>
    <dbReference type="NCBI Taxonomy" id="4577"/>
    <lineage>
        <taxon>Eukaryota</taxon>
        <taxon>Viridiplantae</taxon>
        <taxon>Streptophyta</taxon>
        <taxon>Embryophyta</taxon>
        <taxon>Tracheophyta</taxon>
        <taxon>Spermatophyta</taxon>
        <taxon>Magnoliopsida</taxon>
        <taxon>Liliopsida</taxon>
        <taxon>Poales</taxon>
        <taxon>Poaceae</taxon>
        <taxon>PACMAD clade</taxon>
        <taxon>Panicoideae</taxon>
        <taxon>Andropogonodae</taxon>
        <taxon>Andropogoneae</taxon>
        <taxon>Tripsacinae</taxon>
        <taxon>Zea</taxon>
    </lineage>
</organism>
<proteinExistence type="evidence at transcript level"/>
<dbReference type="AlphaFoldDB" id="B6SHU2"/>